<dbReference type="Proteomes" id="UP000492821">
    <property type="component" value="Unassembled WGS sequence"/>
</dbReference>
<organism evidence="2 3">
    <name type="scientific">Panagrellus redivivus</name>
    <name type="common">Microworm</name>
    <dbReference type="NCBI Taxonomy" id="6233"/>
    <lineage>
        <taxon>Eukaryota</taxon>
        <taxon>Metazoa</taxon>
        <taxon>Ecdysozoa</taxon>
        <taxon>Nematoda</taxon>
        <taxon>Chromadorea</taxon>
        <taxon>Rhabditida</taxon>
        <taxon>Tylenchina</taxon>
        <taxon>Panagrolaimomorpha</taxon>
        <taxon>Panagrolaimoidea</taxon>
        <taxon>Panagrolaimidae</taxon>
        <taxon>Panagrellus</taxon>
    </lineage>
</organism>
<name>A0A7E4VIC2_PANRE</name>
<keyword evidence="2" id="KW-1185">Reference proteome</keyword>
<evidence type="ECO:0000313" key="3">
    <source>
        <dbReference type="WBParaSite" id="Pan_g20539.t1"/>
    </source>
</evidence>
<evidence type="ECO:0000256" key="1">
    <source>
        <dbReference type="SAM" id="MobiDB-lite"/>
    </source>
</evidence>
<evidence type="ECO:0000313" key="2">
    <source>
        <dbReference type="Proteomes" id="UP000492821"/>
    </source>
</evidence>
<proteinExistence type="predicted"/>
<sequence>MKKAVIGSRRRRKTSNPLSETSHIALPKELSIEFMQKALPLEDFDFDVLLSTMPIPSDPPDSLLQLRICVTKYPVLIKIKMLLQGRVVESSKTHHLASNNTTQYIDVDLTSELRKNGRFALGVCCEFQFPMQKQFVLQKVASTSADSTAETSVYRVWGCPVIGAQAFIIQ</sequence>
<dbReference type="WBParaSite" id="Pan_g20539.t1">
    <property type="protein sequence ID" value="Pan_g20539.t1"/>
    <property type="gene ID" value="Pan_g20539"/>
</dbReference>
<feature type="compositionally biased region" description="Basic residues" evidence="1">
    <location>
        <begin position="1"/>
        <end position="14"/>
    </location>
</feature>
<accession>A0A7E4VIC2</accession>
<reference evidence="2" key="1">
    <citation type="journal article" date="2013" name="Genetics">
        <title>The draft genome and transcriptome of Panagrellus redivivus are shaped by the harsh demands of a free-living lifestyle.</title>
        <authorList>
            <person name="Srinivasan J."/>
            <person name="Dillman A.R."/>
            <person name="Macchietto M.G."/>
            <person name="Heikkinen L."/>
            <person name="Lakso M."/>
            <person name="Fracchia K.M."/>
            <person name="Antoshechkin I."/>
            <person name="Mortazavi A."/>
            <person name="Wong G."/>
            <person name="Sternberg P.W."/>
        </authorList>
    </citation>
    <scope>NUCLEOTIDE SEQUENCE [LARGE SCALE GENOMIC DNA]</scope>
    <source>
        <strain evidence="2">MT8872</strain>
    </source>
</reference>
<reference evidence="3" key="2">
    <citation type="submission" date="2020-10" db="UniProtKB">
        <authorList>
            <consortium name="WormBaseParasite"/>
        </authorList>
    </citation>
    <scope>IDENTIFICATION</scope>
</reference>
<feature type="region of interest" description="Disordered" evidence="1">
    <location>
        <begin position="1"/>
        <end position="20"/>
    </location>
</feature>
<protein>
    <submittedName>
        <fullName evidence="3">F-box domain-containing protein</fullName>
    </submittedName>
</protein>
<dbReference type="AlphaFoldDB" id="A0A7E4VIC2"/>